<dbReference type="Gene3D" id="3.30.420.10">
    <property type="entry name" value="Ribonuclease H-like superfamily/Ribonuclease H"/>
    <property type="match status" value="1"/>
</dbReference>
<keyword evidence="22" id="KW-0863">Zinc-finger</keyword>
<dbReference type="Pfam" id="PF00098">
    <property type="entry name" value="zf-CCHC"/>
    <property type="match status" value="1"/>
</dbReference>
<evidence type="ECO:0000256" key="16">
    <source>
        <dbReference type="ARBA" id="ARBA00022918"/>
    </source>
</evidence>
<comment type="catalytic activity">
    <reaction evidence="21">
        <text>DNA(n) + a 2'-deoxyribonucleoside 5'-triphosphate = DNA(n+1) + diphosphate</text>
        <dbReference type="Rhea" id="RHEA:22508"/>
        <dbReference type="Rhea" id="RHEA-COMP:17339"/>
        <dbReference type="Rhea" id="RHEA-COMP:17340"/>
        <dbReference type="ChEBI" id="CHEBI:33019"/>
        <dbReference type="ChEBI" id="CHEBI:61560"/>
        <dbReference type="ChEBI" id="CHEBI:173112"/>
        <dbReference type="EC" id="2.7.7.7"/>
    </reaction>
</comment>
<organism evidence="26 27">
    <name type="scientific">Puccinia striiformis f. sp. tritici PST-78</name>
    <dbReference type="NCBI Taxonomy" id="1165861"/>
    <lineage>
        <taxon>Eukaryota</taxon>
        <taxon>Fungi</taxon>
        <taxon>Dikarya</taxon>
        <taxon>Basidiomycota</taxon>
        <taxon>Pucciniomycotina</taxon>
        <taxon>Pucciniomycetes</taxon>
        <taxon>Pucciniales</taxon>
        <taxon>Pucciniaceae</taxon>
        <taxon>Puccinia</taxon>
    </lineage>
</organism>
<keyword evidence="22" id="KW-0862">Zinc</keyword>
<dbReference type="InterPro" id="IPR001584">
    <property type="entry name" value="Integrase_cat-core"/>
</dbReference>
<keyword evidence="3" id="KW-1188">Viral release from host cell</keyword>
<dbReference type="InterPro" id="IPR001878">
    <property type="entry name" value="Znf_CCHC"/>
</dbReference>
<dbReference type="AlphaFoldDB" id="A0A0L0VB46"/>
<evidence type="ECO:0000256" key="5">
    <source>
        <dbReference type="ARBA" id="ARBA00022670"/>
    </source>
</evidence>
<evidence type="ECO:0000256" key="22">
    <source>
        <dbReference type="PROSITE-ProRule" id="PRU00047"/>
    </source>
</evidence>
<dbReference type="GO" id="GO:0015074">
    <property type="term" value="P:DNA integration"/>
    <property type="evidence" value="ECO:0007669"/>
    <property type="project" value="UniProtKB-KW"/>
</dbReference>
<evidence type="ECO:0000259" key="24">
    <source>
        <dbReference type="PROSITE" id="PS50158"/>
    </source>
</evidence>
<dbReference type="STRING" id="1165861.A0A0L0VB46"/>
<dbReference type="Pfam" id="PF22936">
    <property type="entry name" value="Pol_BBD"/>
    <property type="match status" value="1"/>
</dbReference>
<keyword evidence="7" id="KW-0540">Nuclease</keyword>
<protein>
    <recommendedName>
        <fullName evidence="28">Integrase catalytic domain-containing protein</fullName>
    </recommendedName>
</protein>
<dbReference type="GO" id="GO:0003964">
    <property type="term" value="F:RNA-directed DNA polymerase activity"/>
    <property type="evidence" value="ECO:0007669"/>
    <property type="project" value="UniProtKB-KW"/>
</dbReference>
<dbReference type="PANTHER" id="PTHR42648">
    <property type="entry name" value="TRANSPOSASE, PUTATIVE-RELATED"/>
    <property type="match status" value="1"/>
</dbReference>
<keyword evidence="13" id="KW-0460">Magnesium</keyword>
<dbReference type="SMART" id="SM00343">
    <property type="entry name" value="ZnF_C2HC"/>
    <property type="match status" value="1"/>
</dbReference>
<evidence type="ECO:0000256" key="23">
    <source>
        <dbReference type="SAM" id="MobiDB-lite"/>
    </source>
</evidence>
<dbReference type="PANTHER" id="PTHR42648:SF11">
    <property type="entry name" value="TRANSPOSON TY4-P GAG-POL POLYPROTEIN"/>
    <property type="match status" value="1"/>
</dbReference>
<evidence type="ECO:0000256" key="21">
    <source>
        <dbReference type="ARBA" id="ARBA00049244"/>
    </source>
</evidence>
<keyword evidence="9" id="KW-0547">Nucleotide-binding</keyword>
<evidence type="ECO:0000256" key="17">
    <source>
        <dbReference type="ARBA" id="ARBA00022932"/>
    </source>
</evidence>
<name>A0A0L0VB46_9BASI</name>
<keyword evidence="19" id="KW-0233">DNA recombination</keyword>
<feature type="domain" description="Integrase catalytic" evidence="25">
    <location>
        <begin position="861"/>
        <end position="980"/>
    </location>
</feature>
<dbReference type="GO" id="GO:0004519">
    <property type="term" value="F:endonuclease activity"/>
    <property type="evidence" value="ECO:0007669"/>
    <property type="project" value="UniProtKB-KW"/>
</dbReference>
<dbReference type="Proteomes" id="UP000054564">
    <property type="component" value="Unassembled WGS sequence"/>
</dbReference>
<keyword evidence="17" id="KW-0808">Transferase</keyword>
<proteinExistence type="predicted"/>
<evidence type="ECO:0000256" key="3">
    <source>
        <dbReference type="ARBA" id="ARBA00022612"/>
    </source>
</evidence>
<keyword evidence="2" id="KW-0815">Transposition</keyword>
<dbReference type="GO" id="GO:0005634">
    <property type="term" value="C:nucleus"/>
    <property type="evidence" value="ECO:0007669"/>
    <property type="project" value="UniProtKB-ARBA"/>
</dbReference>
<dbReference type="GO" id="GO:0006397">
    <property type="term" value="P:mRNA processing"/>
    <property type="evidence" value="ECO:0007669"/>
    <property type="project" value="UniProtKB-KW"/>
</dbReference>
<dbReference type="OrthoDB" id="2517831at2759"/>
<keyword evidence="17" id="KW-0239">DNA-directed DNA polymerase</keyword>
<dbReference type="GO" id="GO:0006310">
    <property type="term" value="P:DNA recombination"/>
    <property type="evidence" value="ECO:0007669"/>
    <property type="project" value="UniProtKB-KW"/>
</dbReference>
<evidence type="ECO:0000256" key="4">
    <source>
        <dbReference type="ARBA" id="ARBA00022664"/>
    </source>
</evidence>
<comment type="catalytic activity">
    <reaction evidence="20">
        <text>DNA(n) + a 2'-deoxyribonucleoside 5'-triphosphate = DNA(n+1) + diphosphate</text>
        <dbReference type="Rhea" id="RHEA:22508"/>
        <dbReference type="Rhea" id="RHEA-COMP:17339"/>
        <dbReference type="Rhea" id="RHEA-COMP:17340"/>
        <dbReference type="ChEBI" id="CHEBI:33019"/>
        <dbReference type="ChEBI" id="CHEBI:61560"/>
        <dbReference type="ChEBI" id="CHEBI:173112"/>
        <dbReference type="EC" id="2.7.7.49"/>
    </reaction>
</comment>
<evidence type="ECO:0000256" key="19">
    <source>
        <dbReference type="ARBA" id="ARBA00023172"/>
    </source>
</evidence>
<dbReference type="InterPro" id="IPR039537">
    <property type="entry name" value="Retrotran_Ty1/copia-like"/>
</dbReference>
<evidence type="ECO:0008006" key="28">
    <source>
        <dbReference type="Google" id="ProtNLM"/>
    </source>
</evidence>
<evidence type="ECO:0000256" key="11">
    <source>
        <dbReference type="ARBA" id="ARBA00022801"/>
    </source>
</evidence>
<accession>A0A0L0VB46</accession>
<keyword evidence="15" id="KW-0229">DNA integration</keyword>
<dbReference type="GO" id="GO:0003887">
    <property type="term" value="F:DNA-directed DNA polymerase activity"/>
    <property type="evidence" value="ECO:0007669"/>
    <property type="project" value="UniProtKB-KW"/>
</dbReference>
<dbReference type="GO" id="GO:0005524">
    <property type="term" value="F:ATP binding"/>
    <property type="evidence" value="ECO:0007669"/>
    <property type="project" value="UniProtKB-KW"/>
</dbReference>
<evidence type="ECO:0000256" key="14">
    <source>
        <dbReference type="ARBA" id="ARBA00022884"/>
    </source>
</evidence>
<evidence type="ECO:0000256" key="15">
    <source>
        <dbReference type="ARBA" id="ARBA00022908"/>
    </source>
</evidence>
<dbReference type="GO" id="GO:0008270">
    <property type="term" value="F:zinc ion binding"/>
    <property type="evidence" value="ECO:0007669"/>
    <property type="project" value="UniProtKB-KW"/>
</dbReference>
<evidence type="ECO:0000256" key="2">
    <source>
        <dbReference type="ARBA" id="ARBA00022578"/>
    </source>
</evidence>
<keyword evidence="12" id="KW-0067">ATP-binding</keyword>
<feature type="region of interest" description="Disordered" evidence="23">
    <location>
        <begin position="145"/>
        <end position="188"/>
    </location>
</feature>
<dbReference type="PROSITE" id="PS50994">
    <property type="entry name" value="INTEGRASE"/>
    <property type="match status" value="1"/>
</dbReference>
<dbReference type="EMBL" id="AJIL01000085">
    <property type="protein sequence ID" value="KNE96234.1"/>
    <property type="molecule type" value="Genomic_DNA"/>
</dbReference>
<evidence type="ECO:0000256" key="10">
    <source>
        <dbReference type="ARBA" id="ARBA00022759"/>
    </source>
</evidence>
<feature type="region of interest" description="Disordered" evidence="23">
    <location>
        <begin position="469"/>
        <end position="490"/>
    </location>
</feature>
<dbReference type="InterPro" id="IPR012337">
    <property type="entry name" value="RNaseH-like_sf"/>
</dbReference>
<evidence type="ECO:0000256" key="18">
    <source>
        <dbReference type="ARBA" id="ARBA00023113"/>
    </source>
</evidence>
<feature type="compositionally biased region" description="Polar residues" evidence="23">
    <location>
        <begin position="425"/>
        <end position="434"/>
    </location>
</feature>
<keyword evidence="16" id="KW-0695">RNA-directed DNA polymerase</keyword>
<dbReference type="GO" id="GO:0003723">
    <property type="term" value="F:RNA binding"/>
    <property type="evidence" value="ECO:0007669"/>
    <property type="project" value="UniProtKB-KW"/>
</dbReference>
<dbReference type="InterPro" id="IPR036397">
    <property type="entry name" value="RNaseH_sf"/>
</dbReference>
<gene>
    <name evidence="26" type="ORF">PSTG_10497</name>
</gene>
<feature type="compositionally biased region" description="Polar residues" evidence="23">
    <location>
        <begin position="478"/>
        <end position="490"/>
    </location>
</feature>
<keyword evidence="4" id="KW-0507">mRNA processing</keyword>
<evidence type="ECO:0000259" key="25">
    <source>
        <dbReference type="PROSITE" id="PS50994"/>
    </source>
</evidence>
<sequence>MADKDPPSPPYLADDELPNIRHPRTTPNLPPAGSTTDNLIRQQTKDQRDTLTLPFLTSPADIIKGKQKLLNQTPEIHPSNPIVNHPQNFTPSSYKSYTAHPTLQQPTPSVPVIIPTTSDPPTTTASHVEPAMNFPYMPYPYPFPHFPNPTAHPQPPQPTAPLQPQYSHPASPPSHHSLSEGHHRPSPYDYVQDKYRLRRMEEDDRRNAITAIGNVVKLVEPENRLSADGKNYRPWVRHIRELASQLVYDEDFFTKACSNIHHEKIGRAILLKSVDPFLRDSLSKISSCFDIFKHLKTCFWAVCRAAQMNTFSRLLSVRPDSFSTTSAYSAEMKDIVADLKALNADLTEDHTLGFLLQLNLQEGDVKKELAQRVENIMYNDPLHLTPTFDSLVTLLSVVRQQVSFSQTPFHSAQLNVPVPPNMSFQAASAEQPQSTDEEQSDHQSDISANAVCSNNCHICQKPGHYAIDCPSRKKPPVQRSNQPYSRTPYSSYPNQYHSYCPIVVAPNFSPYGHVPQIPQFQFPHVPNPQRQISYQQNPPQQHPNPPAPQNTSRKHDSYVPTYPRQRPPSMTAKNVDIGNIEDELAELQMNGEPSADAVGINPEVITDTGASNHLTGDKLALFNFRVLQKPIPLRVATDGCRDYVTGMGTLIFPGKNGTTVSVNGVMYCEQARSTLISPSALRRAKLTISYDSSSDTFIFKSPGGDVLLESFMDRARRCWTLPQPLRSNSSFNPSFSLDHSLTHTNVSPNTSTFLSSIKMPKSETAMPISLPTSPENSSSIFSFPVNKPDFDWHASDLTKNEIELLFWHRLFGHCGLWQIRKMIKLKLGIGLPAKIPDGDIKCPVCMIAKGTRSNTLLPTYRPVAPLDIIAADLMGPFEIPTFGDGKYVLAIRDIATSYSEIKILRTKGEASKLLMNQILRFETATGKKVKCLRSDNGGEFESKVLADFLKEKGIKAERSLPYHHYQNGAIERYNRTVSDMCWNSDYDSECTSTDDISVNHSHDSDLRTDAPNSNSV</sequence>
<comment type="caution">
    <text evidence="26">The sequence shown here is derived from an EMBL/GenBank/DDBJ whole genome shotgun (WGS) entry which is preliminary data.</text>
</comment>
<evidence type="ECO:0000256" key="12">
    <source>
        <dbReference type="ARBA" id="ARBA00022840"/>
    </source>
</evidence>
<evidence type="ECO:0000313" key="26">
    <source>
        <dbReference type="EMBL" id="KNE96234.1"/>
    </source>
</evidence>
<keyword evidence="18" id="KW-0917">Virion maturation</keyword>
<feature type="compositionally biased region" description="Pro residues" evidence="23">
    <location>
        <begin position="145"/>
        <end position="161"/>
    </location>
</feature>
<dbReference type="GO" id="GO:0008233">
    <property type="term" value="F:peptidase activity"/>
    <property type="evidence" value="ECO:0007669"/>
    <property type="project" value="UniProtKB-KW"/>
</dbReference>
<dbReference type="Gene3D" id="4.10.60.10">
    <property type="entry name" value="Zinc finger, CCHC-type"/>
    <property type="match status" value="1"/>
</dbReference>
<dbReference type="InterPro" id="IPR036875">
    <property type="entry name" value="Znf_CCHC_sf"/>
</dbReference>
<dbReference type="PROSITE" id="PS50158">
    <property type="entry name" value="ZF_CCHC"/>
    <property type="match status" value="1"/>
</dbReference>
<keyword evidence="11" id="KW-0378">Hydrolase</keyword>
<evidence type="ECO:0000256" key="8">
    <source>
        <dbReference type="ARBA" id="ARBA00022723"/>
    </source>
</evidence>
<evidence type="ECO:0000256" key="9">
    <source>
        <dbReference type="ARBA" id="ARBA00022741"/>
    </source>
</evidence>
<comment type="function">
    <text evidence="1">The aspartyl protease (PR) mediates the proteolytic cleavages of the Gag and Gag-Pol polyproteins after assembly of the VLP.</text>
</comment>
<feature type="region of interest" description="Disordered" evidence="23">
    <location>
        <begin position="519"/>
        <end position="574"/>
    </location>
</feature>
<dbReference type="SUPFAM" id="SSF53098">
    <property type="entry name" value="Ribonuclease H-like"/>
    <property type="match status" value="1"/>
</dbReference>
<dbReference type="GO" id="GO:0032196">
    <property type="term" value="P:transposition"/>
    <property type="evidence" value="ECO:0007669"/>
    <property type="project" value="UniProtKB-KW"/>
</dbReference>
<feature type="compositionally biased region" description="Low complexity" evidence="23">
    <location>
        <begin position="162"/>
        <end position="176"/>
    </location>
</feature>
<evidence type="ECO:0000256" key="6">
    <source>
        <dbReference type="ARBA" id="ARBA00022695"/>
    </source>
</evidence>
<keyword evidence="6" id="KW-0548">Nucleotidyltransferase</keyword>
<feature type="region of interest" description="Disordered" evidence="23">
    <location>
        <begin position="425"/>
        <end position="445"/>
    </location>
</feature>
<evidence type="ECO:0000256" key="13">
    <source>
        <dbReference type="ARBA" id="ARBA00022842"/>
    </source>
</evidence>
<feature type="region of interest" description="Disordered" evidence="23">
    <location>
        <begin position="1"/>
        <end position="37"/>
    </location>
</feature>
<evidence type="ECO:0000313" key="27">
    <source>
        <dbReference type="Proteomes" id="UP000054564"/>
    </source>
</evidence>
<evidence type="ECO:0000256" key="7">
    <source>
        <dbReference type="ARBA" id="ARBA00022722"/>
    </source>
</evidence>
<reference evidence="27" key="1">
    <citation type="submission" date="2014-03" db="EMBL/GenBank/DDBJ databases">
        <title>The Genome Sequence of Puccinia striiformis f. sp. tritici PST-78.</title>
        <authorList>
            <consortium name="The Broad Institute Genome Sequencing Platform"/>
            <person name="Cuomo C."/>
            <person name="Hulbert S."/>
            <person name="Chen X."/>
            <person name="Walker B."/>
            <person name="Young S.K."/>
            <person name="Zeng Q."/>
            <person name="Gargeya S."/>
            <person name="Fitzgerald M."/>
            <person name="Haas B."/>
            <person name="Abouelleil A."/>
            <person name="Alvarado L."/>
            <person name="Arachchi H.M."/>
            <person name="Berlin A.M."/>
            <person name="Chapman S.B."/>
            <person name="Goldberg J."/>
            <person name="Griggs A."/>
            <person name="Gujja S."/>
            <person name="Hansen M."/>
            <person name="Howarth C."/>
            <person name="Imamovic A."/>
            <person name="Larimer J."/>
            <person name="McCowan C."/>
            <person name="Montmayeur A."/>
            <person name="Murphy C."/>
            <person name="Neiman D."/>
            <person name="Pearson M."/>
            <person name="Priest M."/>
            <person name="Roberts A."/>
            <person name="Saif S."/>
            <person name="Shea T."/>
            <person name="Sisk P."/>
            <person name="Sykes S."/>
            <person name="Wortman J."/>
            <person name="Nusbaum C."/>
            <person name="Birren B."/>
        </authorList>
    </citation>
    <scope>NUCLEOTIDE SEQUENCE [LARGE SCALE GENOMIC DNA]</scope>
    <source>
        <strain evidence="27">race PST-78</strain>
    </source>
</reference>
<dbReference type="GO" id="GO:0006508">
    <property type="term" value="P:proteolysis"/>
    <property type="evidence" value="ECO:0007669"/>
    <property type="project" value="UniProtKB-KW"/>
</dbReference>
<keyword evidence="5" id="KW-0645">Protease</keyword>
<evidence type="ECO:0000256" key="20">
    <source>
        <dbReference type="ARBA" id="ARBA00048173"/>
    </source>
</evidence>
<keyword evidence="27" id="KW-1185">Reference proteome</keyword>
<dbReference type="SUPFAM" id="SSF57756">
    <property type="entry name" value="Retrovirus zinc finger-like domains"/>
    <property type="match status" value="1"/>
</dbReference>
<feature type="domain" description="CCHC-type" evidence="24">
    <location>
        <begin position="456"/>
        <end position="471"/>
    </location>
</feature>
<keyword evidence="10" id="KW-0255">Endonuclease</keyword>
<feature type="region of interest" description="Disordered" evidence="23">
    <location>
        <begin position="993"/>
        <end position="1016"/>
    </location>
</feature>
<dbReference type="InterPro" id="IPR054722">
    <property type="entry name" value="PolX-like_BBD"/>
</dbReference>
<evidence type="ECO:0000256" key="1">
    <source>
        <dbReference type="ARBA" id="ARBA00002180"/>
    </source>
</evidence>
<keyword evidence="14" id="KW-0694">RNA-binding</keyword>
<keyword evidence="8" id="KW-0479">Metal-binding</keyword>